<dbReference type="GO" id="GO:0016301">
    <property type="term" value="F:kinase activity"/>
    <property type="evidence" value="ECO:0007669"/>
    <property type="project" value="UniProtKB-KW"/>
</dbReference>
<evidence type="ECO:0000313" key="2">
    <source>
        <dbReference type="Proteomes" id="UP000019251"/>
    </source>
</evidence>
<name>A0A829R853_LISGR</name>
<dbReference type="Proteomes" id="UP000019251">
    <property type="component" value="Unassembled WGS sequence"/>
</dbReference>
<reference evidence="1 2" key="1">
    <citation type="submission" date="2012-12" db="EMBL/GenBank/DDBJ databases">
        <title>Novel taxa of Listeriaceae from agricultural environments in the United States.</title>
        <authorList>
            <person name="den Bakker H.C."/>
            <person name="Allred A."/>
            <person name="Warchocki S."/>
            <person name="Wright E.M."/>
            <person name="Burrell A."/>
            <person name="Nightingale K.K."/>
            <person name="Kephart D."/>
            <person name="Wiedmann M."/>
        </authorList>
    </citation>
    <scope>NUCLEOTIDE SEQUENCE [LARGE SCALE GENOMIC DNA]</scope>
    <source>
        <strain evidence="1 2">FSL F6-1183</strain>
    </source>
</reference>
<gene>
    <name evidence="1" type="ORF">LMUR_08004</name>
</gene>
<evidence type="ECO:0000313" key="1">
    <source>
        <dbReference type="EMBL" id="EUJ27989.1"/>
    </source>
</evidence>
<protein>
    <submittedName>
        <fullName evidence="1">Two-component sensor histidine kinase of nitrate reduction</fullName>
    </submittedName>
</protein>
<dbReference type="RefSeq" id="WP_036105952.1">
    <property type="nucleotide sequence ID" value="NZ_AODG01000010.1"/>
</dbReference>
<sequence>MVFLSFNIKKIIDENDTAKHIRKQCIFNLDNILEVFKGTHCVMHPERDICNGCDFQQTFNTDSLPILLEKKDGSKIIYAGKFCLLDDTADYWLLQLTNTSEQDKTREIIQKKQLIEYVNNAHEQEKKLLAQELHDGVAQSVYSPTFKMLER</sequence>
<dbReference type="AlphaFoldDB" id="A0A829R853"/>
<dbReference type="EMBL" id="AODG01000010">
    <property type="protein sequence ID" value="EUJ27989.1"/>
    <property type="molecule type" value="Genomic_DNA"/>
</dbReference>
<keyword evidence="1" id="KW-0418">Kinase</keyword>
<accession>A0A829R853</accession>
<keyword evidence="1" id="KW-0808">Transferase</keyword>
<comment type="caution">
    <text evidence="1">The sequence shown here is derived from an EMBL/GenBank/DDBJ whole genome shotgun (WGS) entry which is preliminary data.</text>
</comment>
<organism evidence="1 2">
    <name type="scientific">Listeria grayi FSL F6-1183</name>
    <dbReference type="NCBI Taxonomy" id="1265827"/>
    <lineage>
        <taxon>Bacteria</taxon>
        <taxon>Bacillati</taxon>
        <taxon>Bacillota</taxon>
        <taxon>Bacilli</taxon>
        <taxon>Bacillales</taxon>
        <taxon>Listeriaceae</taxon>
        <taxon>Listeria</taxon>
    </lineage>
</organism>
<proteinExistence type="predicted"/>